<organism evidence="1 2">
    <name type="scientific">Streptomyces venezuelae</name>
    <dbReference type="NCBI Taxonomy" id="54571"/>
    <lineage>
        <taxon>Bacteria</taxon>
        <taxon>Bacillati</taxon>
        <taxon>Actinomycetota</taxon>
        <taxon>Actinomycetes</taxon>
        <taxon>Kitasatosporales</taxon>
        <taxon>Streptomycetaceae</taxon>
        <taxon>Streptomyces</taxon>
    </lineage>
</organism>
<dbReference type="AlphaFoldDB" id="A0A5P2CJG8"/>
<name>A0A5P2CJG8_STRVZ</name>
<gene>
    <name evidence="1" type="ORF">DEJ49_20160</name>
</gene>
<proteinExistence type="predicted"/>
<dbReference type="Proteomes" id="UP000324015">
    <property type="component" value="Chromosome"/>
</dbReference>
<protein>
    <recommendedName>
        <fullName evidence="3">DUF4365 domain-containing protein</fullName>
    </recommendedName>
</protein>
<sequence length="334" mass="37161">MGGAPRRRKAPDPDALVQKEVALAKGVNFAARCEGGVESRFPAGGSVTNRPVQHRIASIAVAGVRREWNLQGHAVDEIHEDYGEDLMVQVCFEGRLDPARVWVQVKGTQKDCSGPLPAVKVKARQVLRWARTADLVVVVLWSVNENRGWFTLPQDQFDHVELRDGSDDAVTRLRFSREFAFNQDAVIKLAWAARIEHANRAIVYARSCLAEAVEMGLEENKSFYRGVLASLDFDFGVSIKAVNPKGGFTEDFPLLVWDHLKVQDFEDLDMATSKAMITAFFEVISKNCAGNGAPLPLVKELCAVFHPLLFDEGMMRVLEEARKIDPRRTGDAKS</sequence>
<evidence type="ECO:0008006" key="3">
    <source>
        <dbReference type="Google" id="ProtNLM"/>
    </source>
</evidence>
<accession>A0A5P2CJG8</accession>
<dbReference type="EMBL" id="CP029191">
    <property type="protein sequence ID" value="QES42984.1"/>
    <property type="molecule type" value="Genomic_DNA"/>
</dbReference>
<evidence type="ECO:0000313" key="2">
    <source>
        <dbReference type="Proteomes" id="UP000324015"/>
    </source>
</evidence>
<evidence type="ECO:0000313" key="1">
    <source>
        <dbReference type="EMBL" id="QES42984.1"/>
    </source>
</evidence>
<reference evidence="1 2" key="1">
    <citation type="submission" date="2018-05" db="EMBL/GenBank/DDBJ databases">
        <title>Streptomyces venezuelae.</title>
        <authorList>
            <person name="Kim W."/>
            <person name="Lee N."/>
            <person name="Cho B.-K."/>
        </authorList>
    </citation>
    <scope>NUCLEOTIDE SEQUENCE [LARGE SCALE GENOMIC DNA]</scope>
    <source>
        <strain evidence="1 2">ATCC 14585</strain>
    </source>
</reference>